<accession>A0ABQ5UU43</accession>
<organism evidence="6 7">
    <name type="scientific">Maritalea porphyrae</name>
    <dbReference type="NCBI Taxonomy" id="880732"/>
    <lineage>
        <taxon>Bacteria</taxon>
        <taxon>Pseudomonadati</taxon>
        <taxon>Pseudomonadota</taxon>
        <taxon>Alphaproteobacteria</taxon>
        <taxon>Hyphomicrobiales</taxon>
        <taxon>Devosiaceae</taxon>
        <taxon>Maritalea</taxon>
    </lineage>
</organism>
<dbReference type="InterPro" id="IPR008939">
    <property type="entry name" value="Lytic_TGlycosylase_superhlx_U"/>
</dbReference>
<evidence type="ECO:0000313" key="7">
    <source>
        <dbReference type="Proteomes" id="UP001161405"/>
    </source>
</evidence>
<feature type="chain" id="PRO_5046141912" evidence="4">
    <location>
        <begin position="34"/>
        <end position="678"/>
    </location>
</feature>
<dbReference type="SUPFAM" id="SSF48435">
    <property type="entry name" value="Bacterial muramidases"/>
    <property type="match status" value="1"/>
</dbReference>
<evidence type="ECO:0000256" key="2">
    <source>
        <dbReference type="ARBA" id="ARBA00009387"/>
    </source>
</evidence>
<dbReference type="InterPro" id="IPR023346">
    <property type="entry name" value="Lysozyme-like_dom_sf"/>
</dbReference>
<evidence type="ECO:0000259" key="5">
    <source>
        <dbReference type="Pfam" id="PF01464"/>
    </source>
</evidence>
<gene>
    <name evidence="6" type="ORF">GCM10007879_24460</name>
</gene>
<dbReference type="CDD" id="cd13401">
    <property type="entry name" value="Slt70-like"/>
    <property type="match status" value="1"/>
</dbReference>
<dbReference type="Gene3D" id="1.25.20.10">
    <property type="entry name" value="Bacterial muramidases"/>
    <property type="match status" value="1"/>
</dbReference>
<comment type="similarity">
    <text evidence="2">Belongs to the virb1 family.</text>
</comment>
<protein>
    <submittedName>
        <fullName evidence="6">Lytic transglycosylase</fullName>
    </submittedName>
</protein>
<dbReference type="RefSeq" id="WP_284364937.1">
    <property type="nucleotide sequence ID" value="NZ_BSNI01000002.1"/>
</dbReference>
<evidence type="ECO:0000256" key="3">
    <source>
        <dbReference type="ARBA" id="ARBA00022729"/>
    </source>
</evidence>
<reference evidence="6" key="1">
    <citation type="journal article" date="2014" name="Int. J. Syst. Evol. Microbiol.">
        <title>Complete genome of a new Firmicutes species belonging to the dominant human colonic microbiota ('Ruminococcus bicirculans') reveals two chromosomes and a selective capacity to utilize plant glucans.</title>
        <authorList>
            <consortium name="NISC Comparative Sequencing Program"/>
            <person name="Wegmann U."/>
            <person name="Louis P."/>
            <person name="Goesmann A."/>
            <person name="Henrissat B."/>
            <person name="Duncan S.H."/>
            <person name="Flint H.J."/>
        </authorList>
    </citation>
    <scope>NUCLEOTIDE SEQUENCE</scope>
    <source>
        <strain evidence="6">NBRC 107169</strain>
    </source>
</reference>
<keyword evidence="3 4" id="KW-0732">Signal</keyword>
<evidence type="ECO:0000256" key="1">
    <source>
        <dbReference type="ARBA" id="ARBA00007734"/>
    </source>
</evidence>
<evidence type="ECO:0000256" key="4">
    <source>
        <dbReference type="SAM" id="SignalP"/>
    </source>
</evidence>
<evidence type="ECO:0000313" key="6">
    <source>
        <dbReference type="EMBL" id="GLQ18197.1"/>
    </source>
</evidence>
<keyword evidence="7" id="KW-1185">Reference proteome</keyword>
<reference evidence="6" key="2">
    <citation type="submission" date="2023-01" db="EMBL/GenBank/DDBJ databases">
        <title>Draft genome sequence of Maritalea porphyrae strain NBRC 107169.</title>
        <authorList>
            <person name="Sun Q."/>
            <person name="Mori K."/>
        </authorList>
    </citation>
    <scope>NUCLEOTIDE SEQUENCE</scope>
    <source>
        <strain evidence="6">NBRC 107169</strain>
    </source>
</reference>
<proteinExistence type="inferred from homology"/>
<name>A0ABQ5UU43_9HYPH</name>
<dbReference type="InterPro" id="IPR008258">
    <property type="entry name" value="Transglycosylase_SLT_dom_1"/>
</dbReference>
<dbReference type="Proteomes" id="UP001161405">
    <property type="component" value="Unassembled WGS sequence"/>
</dbReference>
<sequence length="678" mass="74634">MPAIRPLQFKPMLRAIAIAGCAIVLAPNLGAYAQQQIDNTVTNSIGSGSQTTSKKGSQRFQNALAALKKGDYANAYAAARSIDSDVERRAIQWAAIYFGKGEIDHNTVLRFQADAPHFATAKTYKTRMEQALADVSADADTVISLLGGQMPYTLDAQIALADAYVKDGQVERAGRIIKSVWINNFLTRTEEADLLARYGRQLTRDDHWARAVRLLMHDRASGAERLMDYLSPAQRSLVVARVAVSRKQGNAASLLDRVDPAYRNHPLFYFANAQRLSDSGAISAAVAELNKASGTLPEAHMWWYERRTLTRKLLAYGKASTAYQAAAGYTSGPEGRLVDSNFHAGWIALEFLNKPSVALKHFEKMSSMSTLPSSVSKAHYWLGRAYTALGDGGKANAHFSQAALFNQYYYGQLAMVRLGKKTISLRGLPSWQQSEAAFNQREIVRAIRLFEANKANDFARPLNIRLIYQVKDAGEMLLTARLAQDIGAHDLAILMSDVANSRGVGLDLFAFPKDGLPRHKLADVDNAAVYAVARQESRFRSTAVSHAGARGLMQLMPGTAKETAGKLGISYSPSKLTSDPAYNALLGSTYLKAQLERYDGSLVLAAAAYNAGGGNVNKWIKTYGDPRESNIDPVVWIELIPFTETRGYVQKVLANYQIYKLRLGDNRLQMAKYLRRIE</sequence>
<comment type="similarity">
    <text evidence="1">Belongs to the transglycosylase Slt family.</text>
</comment>
<dbReference type="Pfam" id="PF01464">
    <property type="entry name" value="SLT"/>
    <property type="match status" value="1"/>
</dbReference>
<comment type="caution">
    <text evidence="6">The sequence shown here is derived from an EMBL/GenBank/DDBJ whole genome shotgun (WGS) entry which is preliminary data.</text>
</comment>
<feature type="domain" description="Transglycosylase SLT" evidence="5">
    <location>
        <begin position="524"/>
        <end position="629"/>
    </location>
</feature>
<dbReference type="PANTHER" id="PTHR37423">
    <property type="entry name" value="SOLUBLE LYTIC MUREIN TRANSGLYCOSYLASE-RELATED"/>
    <property type="match status" value="1"/>
</dbReference>
<dbReference type="PANTHER" id="PTHR37423:SF2">
    <property type="entry name" value="MEMBRANE-BOUND LYTIC MUREIN TRANSGLYCOSYLASE C"/>
    <property type="match status" value="1"/>
</dbReference>
<dbReference type="Gene3D" id="1.10.530.10">
    <property type="match status" value="1"/>
</dbReference>
<feature type="signal peptide" evidence="4">
    <location>
        <begin position="1"/>
        <end position="33"/>
    </location>
</feature>
<dbReference type="SUPFAM" id="SSF53955">
    <property type="entry name" value="Lysozyme-like"/>
    <property type="match status" value="1"/>
</dbReference>
<dbReference type="EMBL" id="BSNI01000002">
    <property type="protein sequence ID" value="GLQ18197.1"/>
    <property type="molecule type" value="Genomic_DNA"/>
</dbReference>